<evidence type="ECO:0008006" key="3">
    <source>
        <dbReference type="Google" id="ProtNLM"/>
    </source>
</evidence>
<protein>
    <recommendedName>
        <fullName evidence="3">SCP2 domain-containing protein</fullName>
    </recommendedName>
</protein>
<proteinExistence type="predicted"/>
<reference evidence="1" key="2">
    <citation type="submission" date="2021-01" db="EMBL/GenBank/DDBJ databases">
        <authorList>
            <person name="Hahn C.R."/>
            <person name="Youssef N.H."/>
            <person name="Elshahed M."/>
        </authorList>
    </citation>
    <scope>NUCLEOTIDE SEQUENCE</scope>
    <source>
        <strain evidence="1">Zod_Metabat.24</strain>
    </source>
</reference>
<gene>
    <name evidence="1" type="ORF">JW984_08580</name>
</gene>
<evidence type="ECO:0000313" key="1">
    <source>
        <dbReference type="EMBL" id="MBN1573234.1"/>
    </source>
</evidence>
<sequence length="130" mass="14577">MPIFESTEKMYDVLGSLFRFLMEHPEVGPKYVESGITIKFDIFDPEGYIWLTPDGVVLGASDMKPTIEMKLSGDTCHDFWLKNVSMPVALAKGLIKAKGPMPKVLKLLPLLKPAYENYPRIAKEKGLSTD</sequence>
<evidence type="ECO:0000313" key="2">
    <source>
        <dbReference type="Proteomes" id="UP000809273"/>
    </source>
</evidence>
<dbReference type="EMBL" id="JAFGIX010000043">
    <property type="protein sequence ID" value="MBN1573234.1"/>
    <property type="molecule type" value="Genomic_DNA"/>
</dbReference>
<comment type="caution">
    <text evidence="1">The sequence shown here is derived from an EMBL/GenBank/DDBJ whole genome shotgun (WGS) entry which is preliminary data.</text>
</comment>
<dbReference type="AlphaFoldDB" id="A0A9D8KEF1"/>
<dbReference type="InterPro" id="IPR036527">
    <property type="entry name" value="SCP2_sterol-bd_dom_sf"/>
</dbReference>
<organism evidence="1 2">
    <name type="scientific">Candidatus Zymogenus saltonus</name>
    <dbReference type="NCBI Taxonomy" id="2844893"/>
    <lineage>
        <taxon>Bacteria</taxon>
        <taxon>Deltaproteobacteria</taxon>
        <taxon>Candidatus Zymogenia</taxon>
        <taxon>Candidatus Zymogeniales</taxon>
        <taxon>Candidatus Zymogenaceae</taxon>
        <taxon>Candidatus Zymogenus</taxon>
    </lineage>
</organism>
<dbReference type="Proteomes" id="UP000809273">
    <property type="component" value="Unassembled WGS sequence"/>
</dbReference>
<accession>A0A9D8KEF1</accession>
<reference evidence="1" key="1">
    <citation type="journal article" date="2021" name="Environ. Microbiol.">
        <title>Genomic characterization of three novel Desulfobacterota classes expand the metabolic and phylogenetic diversity of the phylum.</title>
        <authorList>
            <person name="Murphy C.L."/>
            <person name="Biggerstaff J."/>
            <person name="Eichhorn A."/>
            <person name="Ewing E."/>
            <person name="Shahan R."/>
            <person name="Soriano D."/>
            <person name="Stewart S."/>
            <person name="VanMol K."/>
            <person name="Walker R."/>
            <person name="Walters P."/>
            <person name="Elshahed M.S."/>
            <person name="Youssef N.H."/>
        </authorList>
    </citation>
    <scope>NUCLEOTIDE SEQUENCE</scope>
    <source>
        <strain evidence="1">Zod_Metabat.24</strain>
    </source>
</reference>
<name>A0A9D8KEF1_9DELT</name>
<dbReference type="SUPFAM" id="SSF55718">
    <property type="entry name" value="SCP-like"/>
    <property type="match status" value="1"/>
</dbReference>
<dbReference type="Gene3D" id="3.30.1050.10">
    <property type="entry name" value="SCP2 sterol-binding domain"/>
    <property type="match status" value="1"/>
</dbReference>